<accession>A0A0A7GGE8</accession>
<dbReference type="AlphaFoldDB" id="A0A0A7GGE8"/>
<dbReference type="PANTHER" id="PTHR40663:SF2">
    <property type="entry name" value="TRANSCRIPTIONAL REGULATOR"/>
    <property type="match status" value="1"/>
</dbReference>
<protein>
    <recommendedName>
        <fullName evidence="5">Transcriptional regulator</fullName>
    </recommendedName>
</protein>
<evidence type="ECO:0008006" key="5">
    <source>
        <dbReference type="Google" id="ProtNLM"/>
    </source>
</evidence>
<dbReference type="HOGENOM" id="CLU_162441_0_0_2"/>
<dbReference type="Pfam" id="PF23470">
    <property type="entry name" value="Zn_ribbon_PF0610"/>
    <property type="match status" value="1"/>
</dbReference>
<dbReference type="eggNOG" id="arCOG04479">
    <property type="taxonomic scope" value="Archaea"/>
</dbReference>
<dbReference type="InterPro" id="IPR057022">
    <property type="entry name" value="PF0610-like_Zn_ribbon_C"/>
</dbReference>
<evidence type="ECO:0000313" key="3">
    <source>
        <dbReference type="EMBL" id="AIY90888.1"/>
    </source>
</evidence>
<evidence type="ECO:0000259" key="1">
    <source>
        <dbReference type="Pfam" id="PF21476"/>
    </source>
</evidence>
<dbReference type="InterPro" id="IPR038767">
    <property type="entry name" value="PF0610-like"/>
</dbReference>
<feature type="domain" description="PF0610-like rubredoxin-like zinc beta-ribbon C-terminal" evidence="2">
    <location>
        <begin position="56"/>
        <end position="88"/>
    </location>
</feature>
<dbReference type="STRING" id="565033.GACE_1861"/>
<name>A0A0A7GGE8_GEOAI</name>
<sequence length="92" mass="10826">MQLERIIALIEERPLTAREICYALEMDISREKEVYDALKKASKVLKRKGKMLLMSPPMCKKCGFEFEKMNPGRCPKCRSEWIEPARFFVKVL</sequence>
<dbReference type="GeneID" id="24798438"/>
<dbReference type="InterPro" id="IPR049159">
    <property type="entry name" value="PF0610-like_wHTH_N"/>
</dbReference>
<organism evidence="3 4">
    <name type="scientific">Geoglobus acetivorans</name>
    <dbReference type="NCBI Taxonomy" id="565033"/>
    <lineage>
        <taxon>Archaea</taxon>
        <taxon>Methanobacteriati</taxon>
        <taxon>Methanobacteriota</taxon>
        <taxon>Archaeoglobi</taxon>
        <taxon>Archaeoglobales</taxon>
        <taxon>Archaeoglobaceae</taxon>
        <taxon>Geoglobus</taxon>
    </lineage>
</organism>
<dbReference type="InterPro" id="IPR036390">
    <property type="entry name" value="WH_DNA-bd_sf"/>
</dbReference>
<dbReference type="Proteomes" id="UP000030624">
    <property type="component" value="Chromosome"/>
</dbReference>
<feature type="domain" description="PF0610-like winged HTH N-terminal" evidence="1">
    <location>
        <begin position="4"/>
        <end position="53"/>
    </location>
</feature>
<reference evidence="3 4" key="1">
    <citation type="journal article" date="2015" name="Appl. Environ. Microbiol.">
        <title>The Geoglobus acetivorans genome: Fe(III) reduction, acetate utilization, autotrophic growth, and degradation of aromatic compounds in a hyperthermophilic archaeon.</title>
        <authorList>
            <person name="Mardanov A.V."/>
            <person name="Slododkina G.B."/>
            <person name="Slobodkin A.I."/>
            <person name="Beletsky A.V."/>
            <person name="Gavrilov S.N."/>
            <person name="Kublanov I.V."/>
            <person name="Bonch-Osmolovskaya E.A."/>
            <person name="Skryabin K.G."/>
            <person name="Ravin N.V."/>
        </authorList>
    </citation>
    <scope>NUCLEOTIDE SEQUENCE [LARGE SCALE GENOMIC DNA]</scope>
    <source>
        <strain evidence="3 4">SBH6</strain>
    </source>
</reference>
<proteinExistence type="predicted"/>
<evidence type="ECO:0000259" key="2">
    <source>
        <dbReference type="Pfam" id="PF23470"/>
    </source>
</evidence>
<dbReference type="SUPFAM" id="SSF46785">
    <property type="entry name" value="Winged helix' DNA-binding domain"/>
    <property type="match status" value="1"/>
</dbReference>
<dbReference type="KEGG" id="gac:GACE_1861"/>
<dbReference type="Pfam" id="PF21476">
    <property type="entry name" value="PF0610-like_N"/>
    <property type="match status" value="1"/>
</dbReference>
<dbReference type="PANTHER" id="PTHR40663">
    <property type="match status" value="1"/>
</dbReference>
<evidence type="ECO:0000313" key="4">
    <source>
        <dbReference type="Proteomes" id="UP000030624"/>
    </source>
</evidence>
<dbReference type="EMBL" id="CP009552">
    <property type="protein sequence ID" value="AIY90888.1"/>
    <property type="molecule type" value="Genomic_DNA"/>
</dbReference>
<dbReference type="RefSeq" id="WP_048092897.1">
    <property type="nucleotide sequence ID" value="NZ_CP009552.1"/>
</dbReference>
<gene>
    <name evidence="3" type="ORF">GACE_1861</name>
</gene>